<feature type="region of interest" description="Disordered" evidence="1">
    <location>
        <begin position="70"/>
        <end position="116"/>
    </location>
</feature>
<evidence type="ECO:0000256" key="1">
    <source>
        <dbReference type="SAM" id="MobiDB-lite"/>
    </source>
</evidence>
<feature type="compositionally biased region" description="Polar residues" evidence="1">
    <location>
        <begin position="254"/>
        <end position="272"/>
    </location>
</feature>
<dbReference type="Pfam" id="PF07004">
    <property type="entry name" value="SHIPPO-rpt"/>
    <property type="match status" value="11"/>
</dbReference>
<feature type="region of interest" description="Disordered" evidence="1">
    <location>
        <begin position="222"/>
        <end position="330"/>
    </location>
</feature>
<feature type="compositionally biased region" description="Basic and acidic residues" evidence="1">
    <location>
        <begin position="73"/>
        <end position="102"/>
    </location>
</feature>
<reference evidence="2" key="1">
    <citation type="submission" date="2021-09" db="EMBL/GenBank/DDBJ databases">
        <authorList>
            <consortium name="AG Swart"/>
            <person name="Singh M."/>
            <person name="Singh A."/>
            <person name="Seah K."/>
            <person name="Emmerich C."/>
        </authorList>
    </citation>
    <scope>NUCLEOTIDE SEQUENCE</scope>
    <source>
        <strain evidence="2">ATCC30299</strain>
    </source>
</reference>
<sequence length="443" mass="47771">MKFASTPAYSIGAKTISEPKTTNKMTPGPGTYAVRKEEVEVPAPYIGTGLRPELYPKNMYPGPGTYSVPSFLESKKLSKSDKKRDKAEKTSSGRDKTDKTKMDAPGPGSYNPQKLTRSYSYTMGNKIFNINSEKPQELGPGQYNPNYKAVHTQYMSKFGVGKRPEMFTSKGVPGPGQYNPADKPDGPQFGFGTEPKARRLLSSETPAPWAYDIPGIAEELKNKPGKTLAPKRPFTIKDSGAPGPGAYQPRLSDTAPSFSVGTGARSSFTNVKKSPGPGEYDPQNPALIEKFSKVGTGKRPPLSVPTHTPGPGAYQVESTIGGPKFGMSGRRTDLKATEQVPGPGAYDPTINYVVKDSTHIGIGTGQRSNSSRNRPSNVPGPGNYNFYNKKAQGPYWSFGKDPRNKETFDDDPGPGQYEIPSTIADVPKYLMAVPGASNSSFKS</sequence>
<name>A0AAU9JZ37_9CILI</name>
<dbReference type="PANTHER" id="PTHR21580">
    <property type="entry name" value="SHIPPO-1-RELATED"/>
    <property type="match status" value="1"/>
</dbReference>
<dbReference type="AlphaFoldDB" id="A0AAU9JZ37"/>
<proteinExistence type="predicted"/>
<evidence type="ECO:0000313" key="3">
    <source>
        <dbReference type="Proteomes" id="UP001162131"/>
    </source>
</evidence>
<feature type="region of interest" description="Disordered" evidence="1">
    <location>
        <begin position="1"/>
        <end position="35"/>
    </location>
</feature>
<dbReference type="Proteomes" id="UP001162131">
    <property type="component" value="Unassembled WGS sequence"/>
</dbReference>
<dbReference type="InterPro" id="IPR051291">
    <property type="entry name" value="CIMAP"/>
</dbReference>
<accession>A0AAU9JZ37</accession>
<feature type="region of interest" description="Disordered" evidence="1">
    <location>
        <begin position="165"/>
        <end position="204"/>
    </location>
</feature>
<gene>
    <name evidence="2" type="ORF">BSTOLATCC_MIC55541</name>
</gene>
<dbReference type="EMBL" id="CAJZBQ010000054">
    <property type="protein sequence ID" value="CAG9332086.1"/>
    <property type="molecule type" value="Genomic_DNA"/>
</dbReference>
<feature type="compositionally biased region" description="Low complexity" evidence="1">
    <location>
        <begin position="367"/>
        <end position="377"/>
    </location>
</feature>
<protein>
    <submittedName>
        <fullName evidence="2">Uncharacterized protein</fullName>
    </submittedName>
</protein>
<feature type="region of interest" description="Disordered" evidence="1">
    <location>
        <begin position="359"/>
        <end position="416"/>
    </location>
</feature>
<keyword evidence="3" id="KW-1185">Reference proteome</keyword>
<evidence type="ECO:0000313" key="2">
    <source>
        <dbReference type="EMBL" id="CAG9332086.1"/>
    </source>
</evidence>
<dbReference type="PANTHER" id="PTHR21580:SF28">
    <property type="entry name" value="BOREALIN N-TERMINAL DOMAIN-CONTAINING PROTEIN-RELATED"/>
    <property type="match status" value="1"/>
</dbReference>
<dbReference type="InterPro" id="IPR010736">
    <property type="entry name" value="SHIPPO-rpt"/>
</dbReference>
<organism evidence="2 3">
    <name type="scientific">Blepharisma stoltei</name>
    <dbReference type="NCBI Taxonomy" id="1481888"/>
    <lineage>
        <taxon>Eukaryota</taxon>
        <taxon>Sar</taxon>
        <taxon>Alveolata</taxon>
        <taxon>Ciliophora</taxon>
        <taxon>Postciliodesmatophora</taxon>
        <taxon>Heterotrichea</taxon>
        <taxon>Heterotrichida</taxon>
        <taxon>Blepharismidae</taxon>
        <taxon>Blepharisma</taxon>
    </lineage>
</organism>
<comment type="caution">
    <text evidence="2">The sequence shown here is derived from an EMBL/GenBank/DDBJ whole genome shotgun (WGS) entry which is preliminary data.</text>
</comment>